<dbReference type="PROSITE" id="PS51257">
    <property type="entry name" value="PROKAR_LIPOPROTEIN"/>
    <property type="match status" value="1"/>
</dbReference>
<protein>
    <recommendedName>
        <fullName evidence="3">DUF732 domain-containing protein</fullName>
    </recommendedName>
</protein>
<dbReference type="RefSeq" id="WP_191790244.1">
    <property type="nucleotide sequence ID" value="NZ_JACSQE010000005.1"/>
</dbReference>
<accession>A0ABR8V1L9</accession>
<reference evidence="1 2" key="1">
    <citation type="submission" date="2020-08" db="EMBL/GenBank/DDBJ databases">
        <title>A Genomic Blueprint of the Chicken Gut Microbiome.</title>
        <authorList>
            <person name="Gilroy R."/>
            <person name="Ravi A."/>
            <person name="Getino M."/>
            <person name="Pursley I."/>
            <person name="Horton D.L."/>
            <person name="Alikhan N.-F."/>
            <person name="Baker D."/>
            <person name="Gharbi K."/>
            <person name="Hall N."/>
            <person name="Watson M."/>
            <person name="Adriaenssens E.M."/>
            <person name="Foster-Nyarko E."/>
            <person name="Jarju S."/>
            <person name="Secka A."/>
            <person name="Antonio M."/>
            <person name="Oren A."/>
            <person name="Chaudhuri R."/>
            <person name="La Ragione R.M."/>
            <person name="Hildebrand F."/>
            <person name="Pallen M.J."/>
        </authorList>
    </citation>
    <scope>NUCLEOTIDE SEQUENCE [LARGE SCALE GENOMIC DNA]</scope>
    <source>
        <strain evidence="1 2">Sa2CUA8</strain>
    </source>
</reference>
<proteinExistence type="predicted"/>
<dbReference type="EMBL" id="JACSQE010000005">
    <property type="protein sequence ID" value="MBD7998565.1"/>
    <property type="molecule type" value="Genomic_DNA"/>
</dbReference>
<name>A0ABR8V1L9_9CELL</name>
<comment type="caution">
    <text evidence="1">The sequence shown here is derived from an EMBL/GenBank/DDBJ whole genome shotgun (WGS) entry which is preliminary data.</text>
</comment>
<dbReference type="Proteomes" id="UP000633601">
    <property type="component" value="Unassembled WGS sequence"/>
</dbReference>
<organism evidence="1 2">
    <name type="scientific">Oerskovia gallyi</name>
    <dbReference type="NCBI Taxonomy" id="2762226"/>
    <lineage>
        <taxon>Bacteria</taxon>
        <taxon>Bacillati</taxon>
        <taxon>Actinomycetota</taxon>
        <taxon>Actinomycetes</taxon>
        <taxon>Micrococcales</taxon>
        <taxon>Cellulomonadaceae</taxon>
        <taxon>Oerskovia</taxon>
    </lineage>
</organism>
<evidence type="ECO:0008006" key="3">
    <source>
        <dbReference type="Google" id="ProtNLM"/>
    </source>
</evidence>
<keyword evidence="2" id="KW-1185">Reference proteome</keyword>
<sequence>MTSTDSRAIFSASLVMLTAVLLVGCTSPEPSSEIPVDENAPYVEPAWMTQQVQREEELFSFQQTCLRSAGYEVTMDEIGMITWPVGTDADGGASTLATCTREFLGEDYGSPLTEDMLHGLYQRELDVRNCLRNEGYDVSPVGATEEAYVESAQGGWTAYDDVARHLDTLPGAEAAAEQIRINKVCPQPDIAGL</sequence>
<evidence type="ECO:0000313" key="1">
    <source>
        <dbReference type="EMBL" id="MBD7998565.1"/>
    </source>
</evidence>
<gene>
    <name evidence="1" type="ORF">H9640_08370</name>
</gene>
<evidence type="ECO:0000313" key="2">
    <source>
        <dbReference type="Proteomes" id="UP000633601"/>
    </source>
</evidence>